<dbReference type="SUPFAM" id="SSF50129">
    <property type="entry name" value="GroES-like"/>
    <property type="match status" value="1"/>
</dbReference>
<dbReference type="PANTHER" id="PTHR11695:SF647">
    <property type="entry name" value="ENOYL REDUCTASE (ER) DOMAIN-CONTAINING PROTEIN"/>
    <property type="match status" value="1"/>
</dbReference>
<organism evidence="2 3">
    <name type="scientific">Hyaloscypha variabilis (strain UAMH 11265 / GT02V1 / F)</name>
    <name type="common">Meliniomyces variabilis</name>
    <dbReference type="NCBI Taxonomy" id="1149755"/>
    <lineage>
        <taxon>Eukaryota</taxon>
        <taxon>Fungi</taxon>
        <taxon>Dikarya</taxon>
        <taxon>Ascomycota</taxon>
        <taxon>Pezizomycotina</taxon>
        <taxon>Leotiomycetes</taxon>
        <taxon>Helotiales</taxon>
        <taxon>Hyaloscyphaceae</taxon>
        <taxon>Hyaloscypha</taxon>
        <taxon>Hyaloscypha variabilis</taxon>
    </lineage>
</organism>
<protein>
    <submittedName>
        <fullName evidence="2">GroES-like protein</fullName>
    </submittedName>
</protein>
<dbReference type="CDD" id="cd08267">
    <property type="entry name" value="MDR1"/>
    <property type="match status" value="1"/>
</dbReference>
<dbReference type="Pfam" id="PF08240">
    <property type="entry name" value="ADH_N"/>
    <property type="match status" value="1"/>
</dbReference>
<evidence type="ECO:0000313" key="2">
    <source>
        <dbReference type="EMBL" id="PMD38364.1"/>
    </source>
</evidence>
<dbReference type="Gene3D" id="3.40.50.720">
    <property type="entry name" value="NAD(P)-binding Rossmann-like Domain"/>
    <property type="match status" value="1"/>
</dbReference>
<dbReference type="InterPro" id="IPR011032">
    <property type="entry name" value="GroES-like_sf"/>
</dbReference>
<name>A0A2J6RIL0_HYAVF</name>
<dbReference type="Pfam" id="PF13602">
    <property type="entry name" value="ADH_zinc_N_2"/>
    <property type="match status" value="1"/>
</dbReference>
<dbReference type="Gene3D" id="3.90.180.10">
    <property type="entry name" value="Medium-chain alcohol dehydrogenases, catalytic domain"/>
    <property type="match status" value="1"/>
</dbReference>
<gene>
    <name evidence="2" type="ORF">L207DRAFT_514273</name>
</gene>
<dbReference type="InterPro" id="IPR013154">
    <property type="entry name" value="ADH-like_N"/>
</dbReference>
<proteinExistence type="predicted"/>
<dbReference type="EMBL" id="KZ613948">
    <property type="protein sequence ID" value="PMD38364.1"/>
    <property type="molecule type" value="Genomic_DNA"/>
</dbReference>
<dbReference type="STRING" id="1149755.A0A2J6RIL0"/>
<keyword evidence="3" id="KW-1185">Reference proteome</keyword>
<dbReference type="PANTHER" id="PTHR11695">
    <property type="entry name" value="ALCOHOL DEHYDROGENASE RELATED"/>
    <property type="match status" value="1"/>
</dbReference>
<dbReference type="Proteomes" id="UP000235786">
    <property type="component" value="Unassembled WGS sequence"/>
</dbReference>
<evidence type="ECO:0000259" key="1">
    <source>
        <dbReference type="SMART" id="SM00829"/>
    </source>
</evidence>
<dbReference type="SUPFAM" id="SSF51735">
    <property type="entry name" value="NAD(P)-binding Rossmann-fold domains"/>
    <property type="match status" value="1"/>
</dbReference>
<sequence>MVLPTINKTLRFSSLGGDLEILEKEVLPLPANEILVNVHAASINPCDIQLWRSGLVAVVAGDKGMGKDFSGTVVGVGSEVKGWVEGDDIFGLLFHIFGQSTFSEYINVNPSTDPVAKKPGCLTHEEAASIPLVALTAYACLEWLPPASSFQRKVVIRGASGGTGTWLVQLAKTVYQCQVTAICSSKNAEFVKSLGADQVIDYTTQDISQALFSNKSPNEKYDLIVDCVGCTDLLSSYEQLLHTRGAYITIVGDKTNVRTLGGPITYLWNPVQVLRYLKGYIWGPRYACVSFVTKSSYIEAVVRLAERGEVKAVVQEVIQGLFDEREGWMEAARKMEEGRVRGKVVLAVS</sequence>
<dbReference type="InterPro" id="IPR050700">
    <property type="entry name" value="YIM1/Zinc_Alcohol_DH_Fams"/>
</dbReference>
<dbReference type="OrthoDB" id="201656at2759"/>
<dbReference type="SMART" id="SM00829">
    <property type="entry name" value="PKS_ER"/>
    <property type="match status" value="1"/>
</dbReference>
<dbReference type="GO" id="GO:0016491">
    <property type="term" value="F:oxidoreductase activity"/>
    <property type="evidence" value="ECO:0007669"/>
    <property type="project" value="InterPro"/>
</dbReference>
<dbReference type="GO" id="GO:0005739">
    <property type="term" value="C:mitochondrion"/>
    <property type="evidence" value="ECO:0007669"/>
    <property type="project" value="TreeGrafter"/>
</dbReference>
<feature type="domain" description="Enoyl reductase (ER)" evidence="1">
    <location>
        <begin position="16"/>
        <end position="346"/>
    </location>
</feature>
<dbReference type="AlphaFoldDB" id="A0A2J6RIL0"/>
<evidence type="ECO:0000313" key="3">
    <source>
        <dbReference type="Proteomes" id="UP000235786"/>
    </source>
</evidence>
<accession>A0A2J6RIL0</accession>
<dbReference type="InterPro" id="IPR020843">
    <property type="entry name" value="ER"/>
</dbReference>
<reference evidence="2 3" key="1">
    <citation type="submission" date="2016-04" db="EMBL/GenBank/DDBJ databases">
        <title>A degradative enzymes factory behind the ericoid mycorrhizal symbiosis.</title>
        <authorList>
            <consortium name="DOE Joint Genome Institute"/>
            <person name="Martino E."/>
            <person name="Morin E."/>
            <person name="Grelet G."/>
            <person name="Kuo A."/>
            <person name="Kohler A."/>
            <person name="Daghino S."/>
            <person name="Barry K."/>
            <person name="Choi C."/>
            <person name="Cichocki N."/>
            <person name="Clum A."/>
            <person name="Copeland A."/>
            <person name="Hainaut M."/>
            <person name="Haridas S."/>
            <person name="Labutti K."/>
            <person name="Lindquist E."/>
            <person name="Lipzen A."/>
            <person name="Khouja H.-R."/>
            <person name="Murat C."/>
            <person name="Ohm R."/>
            <person name="Olson A."/>
            <person name="Spatafora J."/>
            <person name="Veneault-Fourrey C."/>
            <person name="Henrissat B."/>
            <person name="Grigoriev I."/>
            <person name="Martin F."/>
            <person name="Perotto S."/>
        </authorList>
    </citation>
    <scope>NUCLEOTIDE SEQUENCE [LARGE SCALE GENOMIC DNA]</scope>
    <source>
        <strain evidence="2 3">F</strain>
    </source>
</reference>
<dbReference type="InterPro" id="IPR036291">
    <property type="entry name" value="NAD(P)-bd_dom_sf"/>
</dbReference>